<dbReference type="InterPro" id="IPR028082">
    <property type="entry name" value="Peripla_BP_I"/>
</dbReference>
<evidence type="ECO:0000313" key="7">
    <source>
        <dbReference type="Proteomes" id="UP000305095"/>
    </source>
</evidence>
<gene>
    <name evidence="6" type="ORF">FDV58_19990</name>
</gene>
<keyword evidence="3" id="KW-0029">Amino-acid transport</keyword>
<dbReference type="InterPro" id="IPR051010">
    <property type="entry name" value="BCAA_transport"/>
</dbReference>
<dbReference type="EMBL" id="SZZP01000011">
    <property type="protein sequence ID" value="TKV80000.1"/>
    <property type="molecule type" value="Genomic_DNA"/>
</dbReference>
<sequence>MKNKVSALLLGTAMVLSAASVASAQEKLDKTVKIGVLSDQSGLYADLAGPGSVLAAQMAVEDSGLKAKGWTIDVISGDHQNKPDIGTTIARQWFDVDKVDTIADVPNSGVALAVNNVVKEKNGVYINSGAATSDLTNAQCSPNTVHWTYDTYMLAHATGQALVKAGGDTWFFLTADYAFGAALERDTTAVVTANGGKVVGGVKHPLNTADFSSFLLQAQASKAKIIGLANAGGDTTNSIKQAAEFGIVKGGQKLAALLLFLTDVKAIGLETAQGLNFTETFYWDLNDKTRAFSKRFSERMKNSAPPTMVQAGVYAGLTHYFKALEALGGNPHDGAKVVAKMKTIPTDDPLFGKGEVEANGRVTHDAYLFEVKKPSESKGPWDFYKLVGTVPGNQAFTPLDKSTCPLLKK</sequence>
<dbReference type="PANTHER" id="PTHR30483:SF6">
    <property type="entry name" value="PERIPLASMIC BINDING PROTEIN OF ABC TRANSPORTER FOR NATURAL AMINO ACIDS"/>
    <property type="match status" value="1"/>
</dbReference>
<dbReference type="GO" id="GO:0006865">
    <property type="term" value="P:amino acid transport"/>
    <property type="evidence" value="ECO:0007669"/>
    <property type="project" value="UniProtKB-KW"/>
</dbReference>
<dbReference type="CDD" id="cd06327">
    <property type="entry name" value="PBP1_SBP-like"/>
    <property type="match status" value="1"/>
</dbReference>
<dbReference type="SUPFAM" id="SSF53822">
    <property type="entry name" value="Periplasmic binding protein-like I"/>
    <property type="match status" value="1"/>
</dbReference>
<name>A0A4U6RZ07_BRAEL</name>
<reference evidence="6 7" key="1">
    <citation type="submission" date="2019-05" db="EMBL/GenBank/DDBJ databases">
        <title>Draft Genome of Bradyrhizobium elkanii strain SEMIA 938, Used in Commercial Inoculants for Lupinus spp. in Brazil.</title>
        <authorList>
            <person name="Hungria M."/>
            <person name="Delamuta J.R.M."/>
            <person name="Ribeiro R.A."/>
            <person name="Nogueira M.A."/>
        </authorList>
    </citation>
    <scope>NUCLEOTIDE SEQUENCE [LARGE SCALE GENOMIC DNA]</scope>
    <source>
        <strain evidence="6 7">Semia 938</strain>
    </source>
</reference>
<evidence type="ECO:0000256" key="3">
    <source>
        <dbReference type="ARBA" id="ARBA00022970"/>
    </source>
</evidence>
<proteinExistence type="inferred from homology"/>
<dbReference type="Pfam" id="PF13458">
    <property type="entry name" value="Peripla_BP_6"/>
    <property type="match status" value="1"/>
</dbReference>
<evidence type="ECO:0000259" key="5">
    <source>
        <dbReference type="Pfam" id="PF13458"/>
    </source>
</evidence>
<dbReference type="AlphaFoldDB" id="A0A4U6RZ07"/>
<keyword evidence="3" id="KW-0813">Transport</keyword>
<comment type="caution">
    <text evidence="6">The sequence shown here is derived from an EMBL/GenBank/DDBJ whole genome shotgun (WGS) entry which is preliminary data.</text>
</comment>
<evidence type="ECO:0000256" key="2">
    <source>
        <dbReference type="ARBA" id="ARBA00022729"/>
    </source>
</evidence>
<protein>
    <submittedName>
        <fullName evidence="6">ABC transporter substrate-binding protein</fullName>
    </submittedName>
</protein>
<dbReference type="Gene3D" id="3.40.50.2300">
    <property type="match status" value="2"/>
</dbReference>
<accession>A0A4U6RZ07</accession>
<keyword evidence="2 4" id="KW-0732">Signal</keyword>
<feature type="signal peptide" evidence="4">
    <location>
        <begin position="1"/>
        <end position="24"/>
    </location>
</feature>
<evidence type="ECO:0000256" key="1">
    <source>
        <dbReference type="ARBA" id="ARBA00010062"/>
    </source>
</evidence>
<evidence type="ECO:0000256" key="4">
    <source>
        <dbReference type="SAM" id="SignalP"/>
    </source>
</evidence>
<dbReference type="PANTHER" id="PTHR30483">
    <property type="entry name" value="LEUCINE-SPECIFIC-BINDING PROTEIN"/>
    <property type="match status" value="1"/>
</dbReference>
<feature type="domain" description="Leucine-binding protein" evidence="5">
    <location>
        <begin position="31"/>
        <end position="372"/>
    </location>
</feature>
<dbReference type="Proteomes" id="UP000305095">
    <property type="component" value="Unassembled WGS sequence"/>
</dbReference>
<organism evidence="6 7">
    <name type="scientific">Bradyrhizobium elkanii</name>
    <dbReference type="NCBI Taxonomy" id="29448"/>
    <lineage>
        <taxon>Bacteria</taxon>
        <taxon>Pseudomonadati</taxon>
        <taxon>Pseudomonadota</taxon>
        <taxon>Alphaproteobacteria</taxon>
        <taxon>Hyphomicrobiales</taxon>
        <taxon>Nitrobacteraceae</taxon>
        <taxon>Bradyrhizobium</taxon>
    </lineage>
</organism>
<dbReference type="RefSeq" id="WP_137479755.1">
    <property type="nucleotide sequence ID" value="NZ_SZZP01000011.1"/>
</dbReference>
<comment type="similarity">
    <text evidence="1">Belongs to the leucine-binding protein family.</text>
</comment>
<dbReference type="InterPro" id="IPR028081">
    <property type="entry name" value="Leu-bd"/>
</dbReference>
<feature type="chain" id="PRO_5020376015" evidence="4">
    <location>
        <begin position="25"/>
        <end position="409"/>
    </location>
</feature>
<evidence type="ECO:0000313" key="6">
    <source>
        <dbReference type="EMBL" id="TKV80000.1"/>
    </source>
</evidence>